<sequence>MKHFALVLALLFASVHATLENVFVKRVIDVSSSVPVSKTTITMKNTGEQPAPYFYLAFKCTDAKELADVWVTEKKQSTKRLQALDIEMSSDVPGLDSFCRGYKVSFPEPLAPEAEITVEVRADGSGMLNPAPSEIKGLSPQYMRYEGSSYFYSPYSTKSMRTVLVLQSTDVTSKKGFIDPFKHSKKRIEMGPYTDVAPFSYNQVSVRFKNDRGFLVARLAEKYFYVSHWGTITVREEYQVTNAAARHEGEWSRVDHSSSYTAGYGTALSDVWANLPADAHNVDYRDLIGNITSSRLRGASKEQRPVQLTFRYPMMGGWNNHFWITYDISLKNYLKSTGNEHVVELPIFPSLNTDLLCQKLRVRVLLPDGASDERVIDHPSLKFSMERSIERTTLTVIGRPTFLLGLERVRSKSKHFAVIQVRYKYNEALVWITPLFLGGVVLLLFVSFLACVRNGMSGENEAEKEKLKSS</sequence>
<evidence type="ECO:0000256" key="4">
    <source>
        <dbReference type="ARBA" id="ARBA00008905"/>
    </source>
</evidence>
<dbReference type="Pfam" id="PF04597">
    <property type="entry name" value="Ribophorin_I"/>
    <property type="match status" value="1"/>
</dbReference>
<comment type="subunit">
    <text evidence="10">Component of the oligosaccharyltransferase (OST) complex.</text>
</comment>
<evidence type="ECO:0000256" key="7">
    <source>
        <dbReference type="ARBA" id="ARBA00022824"/>
    </source>
</evidence>
<comment type="function">
    <text evidence="1 10">Subunit of the oligosaccharyl transferase (OST) complex that catalyzes the initial transfer of a defined glycan (Glc(3)Man(9)GlcNAc(2) in eukaryotes) from the lipid carrier dolichol-pyrophosphate to an asparagine residue within an Asn-X-Ser/Thr consensus motif in nascent polypeptide chains, the first step in protein N-glycosylation. N-glycosylation occurs cotranslationally and the complex associates with the Sec61 complex at the channel-forming translocon complex that mediates protein translocation across the endoplasmic reticulum (ER). All subunits are required for a maximal enzyme activity.</text>
</comment>
<keyword evidence="5 10" id="KW-0812">Transmembrane</keyword>
<keyword evidence="12" id="KW-1185">Reference proteome</keyword>
<feature type="signal peptide" evidence="10">
    <location>
        <begin position="1"/>
        <end position="17"/>
    </location>
</feature>
<keyword evidence="11" id="KW-0808">Transferase</keyword>
<feature type="transmembrane region" description="Helical" evidence="10">
    <location>
        <begin position="428"/>
        <end position="452"/>
    </location>
</feature>
<dbReference type="OrthoDB" id="4557at2759"/>
<comment type="caution">
    <text evidence="11">The sequence shown here is derived from an EMBL/GenBank/DDBJ whole genome shotgun (WGS) entry which is preliminary data.</text>
</comment>
<keyword evidence="9 10" id="KW-0472">Membrane</keyword>
<comment type="pathway">
    <text evidence="3 10">Protein modification; protein glycosylation.</text>
</comment>
<evidence type="ECO:0000256" key="1">
    <source>
        <dbReference type="ARBA" id="ARBA00002791"/>
    </source>
</evidence>
<dbReference type="PANTHER" id="PTHR21049:SF0">
    <property type="entry name" value="DOLICHYL-DIPHOSPHOOLIGOSACCHARIDE--PROTEIN GLYCOSYLTRANSFERASE SUBUNIT 1"/>
    <property type="match status" value="1"/>
</dbReference>
<dbReference type="InterPro" id="IPR007676">
    <property type="entry name" value="Ribophorin_I"/>
</dbReference>
<evidence type="ECO:0000256" key="5">
    <source>
        <dbReference type="ARBA" id="ARBA00022692"/>
    </source>
</evidence>
<evidence type="ECO:0000256" key="3">
    <source>
        <dbReference type="ARBA" id="ARBA00004922"/>
    </source>
</evidence>
<organism evidence="11 12">
    <name type="scientific">Gracilariopsis chorda</name>
    <dbReference type="NCBI Taxonomy" id="448386"/>
    <lineage>
        <taxon>Eukaryota</taxon>
        <taxon>Rhodophyta</taxon>
        <taxon>Florideophyceae</taxon>
        <taxon>Rhodymeniophycidae</taxon>
        <taxon>Gracilariales</taxon>
        <taxon>Gracilariaceae</taxon>
        <taxon>Gracilariopsis</taxon>
    </lineage>
</organism>
<evidence type="ECO:0000256" key="9">
    <source>
        <dbReference type="ARBA" id="ARBA00023136"/>
    </source>
</evidence>
<dbReference type="GO" id="GO:0016740">
    <property type="term" value="F:transferase activity"/>
    <property type="evidence" value="ECO:0007669"/>
    <property type="project" value="UniProtKB-KW"/>
</dbReference>
<keyword evidence="8 10" id="KW-1133">Transmembrane helix</keyword>
<reference evidence="11 12" key="1">
    <citation type="journal article" date="2018" name="Mol. Biol. Evol.">
        <title>Analysis of the draft genome of the red seaweed Gracilariopsis chorda provides insights into genome size evolution in Rhodophyta.</title>
        <authorList>
            <person name="Lee J."/>
            <person name="Yang E.C."/>
            <person name="Graf L."/>
            <person name="Yang J.H."/>
            <person name="Qiu H."/>
            <person name="Zel Zion U."/>
            <person name="Chan C.X."/>
            <person name="Stephens T.G."/>
            <person name="Weber A.P.M."/>
            <person name="Boo G.H."/>
            <person name="Boo S.M."/>
            <person name="Kim K.M."/>
            <person name="Shin Y."/>
            <person name="Jung M."/>
            <person name="Lee S.J."/>
            <person name="Yim H.S."/>
            <person name="Lee J.H."/>
            <person name="Bhattacharya D."/>
            <person name="Yoon H.S."/>
        </authorList>
    </citation>
    <scope>NUCLEOTIDE SEQUENCE [LARGE SCALE GENOMIC DNA]</scope>
    <source>
        <strain evidence="11 12">SKKU-2015</strain>
        <tissue evidence="11">Whole body</tissue>
    </source>
</reference>
<evidence type="ECO:0000256" key="10">
    <source>
        <dbReference type="RuleBase" id="RU361143"/>
    </source>
</evidence>
<proteinExistence type="inferred from homology"/>
<evidence type="ECO:0000256" key="6">
    <source>
        <dbReference type="ARBA" id="ARBA00022729"/>
    </source>
</evidence>
<dbReference type="AlphaFoldDB" id="A0A2V3IUS3"/>
<comment type="subcellular location">
    <subcellularLocation>
        <location evidence="2 10">Endoplasmic reticulum membrane</location>
        <topology evidence="2 10">Single-pass type I membrane protein</topology>
    </subcellularLocation>
</comment>
<feature type="chain" id="PRO_5015799010" description="Dolichyl-diphosphooligosaccharide--protein glycosyltransferase subunit 1" evidence="10">
    <location>
        <begin position="18"/>
        <end position="470"/>
    </location>
</feature>
<evidence type="ECO:0000313" key="11">
    <source>
        <dbReference type="EMBL" id="PXF45447.1"/>
    </source>
</evidence>
<evidence type="ECO:0000313" key="12">
    <source>
        <dbReference type="Proteomes" id="UP000247409"/>
    </source>
</evidence>
<keyword evidence="6 10" id="KW-0732">Signal</keyword>
<dbReference type="STRING" id="448386.A0A2V3IUS3"/>
<dbReference type="GO" id="GO:0018279">
    <property type="term" value="P:protein N-linked glycosylation via asparagine"/>
    <property type="evidence" value="ECO:0007669"/>
    <property type="project" value="TreeGrafter"/>
</dbReference>
<dbReference type="Proteomes" id="UP000247409">
    <property type="component" value="Unassembled WGS sequence"/>
</dbReference>
<protein>
    <recommendedName>
        <fullName evidence="10">Dolichyl-diphosphooligosaccharide--protein glycosyltransferase subunit 1</fullName>
    </recommendedName>
</protein>
<keyword evidence="7 10" id="KW-0256">Endoplasmic reticulum</keyword>
<dbReference type="PANTHER" id="PTHR21049">
    <property type="entry name" value="RIBOPHORIN I"/>
    <property type="match status" value="1"/>
</dbReference>
<dbReference type="UniPathway" id="UPA00378"/>
<evidence type="ECO:0000256" key="8">
    <source>
        <dbReference type="ARBA" id="ARBA00022989"/>
    </source>
</evidence>
<gene>
    <name evidence="11" type="ORF">BWQ96_04745</name>
</gene>
<dbReference type="GO" id="GO:0008250">
    <property type="term" value="C:oligosaccharyltransferase complex"/>
    <property type="evidence" value="ECO:0007669"/>
    <property type="project" value="UniProtKB-UniRule"/>
</dbReference>
<evidence type="ECO:0000256" key="2">
    <source>
        <dbReference type="ARBA" id="ARBA00004115"/>
    </source>
</evidence>
<dbReference type="EMBL" id="NBIV01000060">
    <property type="protein sequence ID" value="PXF45447.1"/>
    <property type="molecule type" value="Genomic_DNA"/>
</dbReference>
<accession>A0A2V3IUS3</accession>
<name>A0A2V3IUS3_9FLOR</name>
<comment type="similarity">
    <text evidence="4 10">Belongs to the OST1 family.</text>
</comment>